<dbReference type="KEGG" id="asoc:CB4_01763"/>
<keyword evidence="2" id="KW-1185">Reference proteome</keyword>
<gene>
    <name evidence="1" type="ORF">CB4_01763</name>
</gene>
<sequence>MFNATAREKLADKVGYERFVLKECVLAVGEYLGNVSDRIDFEFDDSPITTVCMYVESSLCSDAVSKAIEKLSPLMFTTSYKVLDMIFEWLLAQNQISRDGGFTGKIQKLRTDLFTPPPSLENEEHLIQTLVALYDTLRPYRNALVHHGWGNIEKGNLHFTVEKPKITNKEITLKQVISFSNAMSLLSSELISPNGHPYIINTIKWLLDHLQTFHGVEPFNIGKPAHYNVIHRTNIKTEDIPEIDLKFIRKRLDRNDPGHPFSFTIFIHVQEGDVVRKWQFESSQLEEIDTLILDDKWNDYLA</sequence>
<evidence type="ECO:0000313" key="1">
    <source>
        <dbReference type="EMBL" id="BAU27589.1"/>
    </source>
</evidence>
<evidence type="ECO:0000313" key="2">
    <source>
        <dbReference type="Proteomes" id="UP000217696"/>
    </source>
</evidence>
<name>A0A0U5AV06_9BACL</name>
<protein>
    <submittedName>
        <fullName evidence="1">Uncharacterized protein</fullName>
    </submittedName>
</protein>
<dbReference type="RefSeq" id="WP_096465048.1">
    <property type="nucleotide sequence ID" value="NZ_AP017312.1"/>
</dbReference>
<dbReference type="EMBL" id="AP017312">
    <property type="protein sequence ID" value="BAU27589.1"/>
    <property type="molecule type" value="Genomic_DNA"/>
</dbReference>
<proteinExistence type="predicted"/>
<reference evidence="1 2" key="1">
    <citation type="submission" date="2015-12" db="EMBL/GenBank/DDBJ databases">
        <title>Genome sequence of Aneurinibacillus soli.</title>
        <authorList>
            <person name="Lee J.S."/>
            <person name="Lee K.C."/>
            <person name="Kim K.K."/>
            <person name="Lee B.W."/>
        </authorList>
    </citation>
    <scope>NUCLEOTIDE SEQUENCE [LARGE SCALE GENOMIC DNA]</scope>
    <source>
        <strain evidence="1 2">CB4</strain>
    </source>
</reference>
<organism evidence="1 2">
    <name type="scientific">Aneurinibacillus soli</name>
    <dbReference type="NCBI Taxonomy" id="1500254"/>
    <lineage>
        <taxon>Bacteria</taxon>
        <taxon>Bacillati</taxon>
        <taxon>Bacillota</taxon>
        <taxon>Bacilli</taxon>
        <taxon>Bacillales</taxon>
        <taxon>Paenibacillaceae</taxon>
        <taxon>Aneurinibacillus group</taxon>
        <taxon>Aneurinibacillus</taxon>
    </lineage>
</organism>
<dbReference type="Proteomes" id="UP000217696">
    <property type="component" value="Chromosome"/>
</dbReference>
<accession>A0A0U5AV06</accession>
<dbReference type="OrthoDB" id="2991670at2"/>
<dbReference type="AlphaFoldDB" id="A0A0U5AV06"/>